<name>A0A6M3LVQ7_9ZZZZ</name>
<dbReference type="EMBL" id="MT143515">
    <property type="protein sequence ID" value="QJA97684.1"/>
    <property type="molecule type" value="Genomic_DNA"/>
</dbReference>
<reference evidence="1" key="1">
    <citation type="submission" date="2020-03" db="EMBL/GenBank/DDBJ databases">
        <title>The deep terrestrial virosphere.</title>
        <authorList>
            <person name="Holmfeldt K."/>
            <person name="Nilsson E."/>
            <person name="Simone D."/>
            <person name="Lopez-Fernandez M."/>
            <person name="Wu X."/>
            <person name="de Brujin I."/>
            <person name="Lundin D."/>
            <person name="Andersson A."/>
            <person name="Bertilsson S."/>
            <person name="Dopson M."/>
        </authorList>
    </citation>
    <scope>NUCLEOTIDE SEQUENCE</scope>
    <source>
        <strain evidence="1">MM415B06013</strain>
    </source>
</reference>
<proteinExistence type="predicted"/>
<sequence length="53" mass="6226">MRNNDEAYTLAVYMRDMLHNEPDTEDTRAFIEHTSSSTEKMVVVTMIIPYKDD</sequence>
<organism evidence="1">
    <name type="scientific">viral metagenome</name>
    <dbReference type="NCBI Taxonomy" id="1070528"/>
    <lineage>
        <taxon>unclassified sequences</taxon>
        <taxon>metagenomes</taxon>
        <taxon>organismal metagenomes</taxon>
    </lineage>
</organism>
<accession>A0A6M3LVQ7</accession>
<evidence type="ECO:0000313" key="1">
    <source>
        <dbReference type="EMBL" id="QJA97684.1"/>
    </source>
</evidence>
<protein>
    <submittedName>
        <fullName evidence="1">Uncharacterized protein</fullName>
    </submittedName>
</protein>
<gene>
    <name evidence="1" type="ORF">MM415B06013_0009</name>
</gene>
<dbReference type="AlphaFoldDB" id="A0A6M3LVQ7"/>